<keyword evidence="1" id="KW-0812">Transmembrane</keyword>
<feature type="transmembrane region" description="Helical" evidence="1">
    <location>
        <begin position="42"/>
        <end position="61"/>
    </location>
</feature>
<accession>A0ABV6KL34</accession>
<dbReference type="EMBL" id="JBHLUX010000095">
    <property type="protein sequence ID" value="MFC0473687.1"/>
    <property type="molecule type" value="Genomic_DNA"/>
</dbReference>
<keyword evidence="1" id="KW-0472">Membrane</keyword>
<reference evidence="2 3" key="1">
    <citation type="submission" date="2024-09" db="EMBL/GenBank/DDBJ databases">
        <authorList>
            <person name="Sun Q."/>
            <person name="Mori K."/>
        </authorList>
    </citation>
    <scope>NUCLEOTIDE SEQUENCE [LARGE SCALE GENOMIC DNA]</scope>
    <source>
        <strain evidence="2 3">NCAIM B.02610</strain>
    </source>
</reference>
<keyword evidence="1" id="KW-1133">Transmembrane helix</keyword>
<dbReference type="RefSeq" id="WP_335961432.1">
    <property type="nucleotide sequence ID" value="NZ_JAXBLX010000017.1"/>
</dbReference>
<sequence length="63" mass="6976">MEALILLLLSVCLLSLYGLIYVSVRLAGNIQNEEKKQFRNSFLTMLILLLCSGAFATLLLISS</sequence>
<proteinExistence type="predicted"/>
<keyword evidence="3" id="KW-1185">Reference proteome</keyword>
<organism evidence="2 3">
    <name type="scientific">Halalkalibacter kiskunsagensis</name>
    <dbReference type="NCBI Taxonomy" id="1548599"/>
    <lineage>
        <taxon>Bacteria</taxon>
        <taxon>Bacillati</taxon>
        <taxon>Bacillota</taxon>
        <taxon>Bacilli</taxon>
        <taxon>Bacillales</taxon>
        <taxon>Bacillaceae</taxon>
        <taxon>Halalkalibacter</taxon>
    </lineage>
</organism>
<comment type="caution">
    <text evidence="2">The sequence shown here is derived from an EMBL/GenBank/DDBJ whole genome shotgun (WGS) entry which is preliminary data.</text>
</comment>
<gene>
    <name evidence="2" type="ORF">ACFFHM_25045</name>
</gene>
<dbReference type="Proteomes" id="UP001589838">
    <property type="component" value="Unassembled WGS sequence"/>
</dbReference>
<name>A0ABV6KL34_9BACI</name>
<evidence type="ECO:0000313" key="2">
    <source>
        <dbReference type="EMBL" id="MFC0473687.1"/>
    </source>
</evidence>
<protein>
    <submittedName>
        <fullName evidence="2">Uncharacterized protein</fullName>
    </submittedName>
</protein>
<evidence type="ECO:0000313" key="3">
    <source>
        <dbReference type="Proteomes" id="UP001589838"/>
    </source>
</evidence>
<evidence type="ECO:0000256" key="1">
    <source>
        <dbReference type="SAM" id="Phobius"/>
    </source>
</evidence>